<evidence type="ECO:0000313" key="3">
    <source>
        <dbReference type="Proteomes" id="UP000178117"/>
    </source>
</evidence>
<protein>
    <submittedName>
        <fullName evidence="2">Uncharacterized protein</fullName>
    </submittedName>
</protein>
<reference evidence="2 3" key="1">
    <citation type="journal article" date="2016" name="Nat. Commun.">
        <title>Thousands of microbial genomes shed light on interconnected biogeochemical processes in an aquifer system.</title>
        <authorList>
            <person name="Anantharaman K."/>
            <person name="Brown C.T."/>
            <person name="Hug L.A."/>
            <person name="Sharon I."/>
            <person name="Castelle C.J."/>
            <person name="Probst A.J."/>
            <person name="Thomas B.C."/>
            <person name="Singh A."/>
            <person name="Wilkins M.J."/>
            <person name="Karaoz U."/>
            <person name="Brodie E.L."/>
            <person name="Williams K.H."/>
            <person name="Hubbard S.S."/>
            <person name="Banfield J.F."/>
        </authorList>
    </citation>
    <scope>NUCLEOTIDE SEQUENCE [LARGE SCALE GENOMIC DNA]</scope>
</reference>
<dbReference type="EMBL" id="MGJZ01000001">
    <property type="protein sequence ID" value="OGN17932.1"/>
    <property type="molecule type" value="Genomic_DNA"/>
</dbReference>
<comment type="caution">
    <text evidence="2">The sequence shown here is derived from an EMBL/GenBank/DDBJ whole genome shotgun (WGS) entry which is preliminary data.</text>
</comment>
<feature type="region of interest" description="Disordered" evidence="1">
    <location>
        <begin position="1"/>
        <end position="45"/>
    </location>
</feature>
<name>A0A1F8FXU6_9BACT</name>
<evidence type="ECO:0000256" key="1">
    <source>
        <dbReference type="SAM" id="MobiDB-lite"/>
    </source>
</evidence>
<gene>
    <name evidence="2" type="ORF">A3C88_00955</name>
</gene>
<accession>A0A1F8FXU6</accession>
<proteinExistence type="predicted"/>
<dbReference type="AlphaFoldDB" id="A0A1F8FXU6"/>
<dbReference type="Proteomes" id="UP000178117">
    <property type="component" value="Unassembled WGS sequence"/>
</dbReference>
<organism evidence="2 3">
    <name type="scientific">Candidatus Yanofskybacteria bacterium RIFCSPHIGHO2_02_FULL_50_12</name>
    <dbReference type="NCBI Taxonomy" id="1802685"/>
    <lineage>
        <taxon>Bacteria</taxon>
        <taxon>Candidatus Yanofskyibacteriota</taxon>
    </lineage>
</organism>
<sequence>MGKPRRVNHDDSAQAGSVPGEVKHLSTQRKRNRIDAPSSGERKGQSLNFFLVMQITGKEGNKGRTLNF</sequence>
<evidence type="ECO:0000313" key="2">
    <source>
        <dbReference type="EMBL" id="OGN17932.1"/>
    </source>
</evidence>